<organism evidence="3 4">
    <name type="scientific">Streptomyces doudnae</name>
    <dbReference type="NCBI Taxonomy" id="3075536"/>
    <lineage>
        <taxon>Bacteria</taxon>
        <taxon>Bacillati</taxon>
        <taxon>Actinomycetota</taxon>
        <taxon>Actinomycetes</taxon>
        <taxon>Kitasatosporales</taxon>
        <taxon>Streptomycetaceae</taxon>
        <taxon>Streptomyces</taxon>
    </lineage>
</organism>
<feature type="transmembrane region" description="Helical" evidence="2">
    <location>
        <begin position="171"/>
        <end position="195"/>
    </location>
</feature>
<feature type="region of interest" description="Disordered" evidence="1">
    <location>
        <begin position="427"/>
        <end position="455"/>
    </location>
</feature>
<feature type="compositionally biased region" description="Gly residues" evidence="1">
    <location>
        <begin position="1"/>
        <end position="11"/>
    </location>
</feature>
<feature type="region of interest" description="Disordered" evidence="1">
    <location>
        <begin position="519"/>
        <end position="560"/>
    </location>
</feature>
<comment type="caution">
    <text evidence="3">The sequence shown here is derived from an EMBL/GenBank/DDBJ whole genome shotgun (WGS) entry which is preliminary data.</text>
</comment>
<evidence type="ECO:0000256" key="2">
    <source>
        <dbReference type="SAM" id="Phobius"/>
    </source>
</evidence>
<feature type="transmembrane region" description="Helical" evidence="2">
    <location>
        <begin position="61"/>
        <end position="79"/>
    </location>
</feature>
<evidence type="ECO:0000256" key="1">
    <source>
        <dbReference type="SAM" id="MobiDB-lite"/>
    </source>
</evidence>
<sequence length="696" mass="71940">MSAIGGTGGFGAAPPERGGRRRPPTPLATALVLVHALCVITVVGGAGAVLTAASYGSLDGGLLALVAYGAAPGVLGHLLARRTGRGGRGTWLGLVVVQLWLLVGAVGNLAAGSPRGAVQLLVPAVVLALLLRPQSRDWYGLPDADRAGHRPFSVARMIRWRSDGGQTSVEYAGLVALVAAVVIALLVTGLGAQIYGELRATVCEVTGTACPASPTRTATDASGQPGKAPADTPQGSADDDAKDQGGGDGGGDDDDGCFSGVGAFFGCAGDQVKQVGQGLVVDGVWGDLTGVYDLVRHPADSFSGLADYGSHLGDEWLDNSRDAARKWSGGDYLGALLDWGGASLKTGGTVLWDMFVGDDVADRWNDGEQTRAVTTVLWNVGSLFIPGYDGAKLVEKAGVLGRLGKLGKLAEKAAEAAEDARKAARAGDLEGAEKAAKEADDAAAEAERKARETGCVIAAPPRRAPYAGDPGAGVPVPPRGAGGTGTTVLAAGPAAPVRWTATPRPSSFLLAQDGCDEEAERAAREAREQADAADRAVDEAEGKNGGDRPAGSWQAKDDIAGPARGKLLKFPNKRHTASGWASGQVKERNTVILRGNEDLVRADIEGIAEGRAELLPDGNTYRIDGRTYEVEGNGTVFPKSGPGLVELDRIEYAALKEIARNKGDLDASQQLRRDPKFVDNPAKVQKAKEIYDGTYQ</sequence>
<feature type="compositionally biased region" description="Basic and acidic residues" evidence="1">
    <location>
        <begin position="427"/>
        <end position="452"/>
    </location>
</feature>
<gene>
    <name evidence="3" type="ORF">RM877_06985</name>
</gene>
<dbReference type="EMBL" id="JAVRES010000002">
    <property type="protein sequence ID" value="MDT0434425.1"/>
    <property type="molecule type" value="Genomic_DNA"/>
</dbReference>
<dbReference type="AlphaFoldDB" id="A0ABD5EIJ3"/>
<dbReference type="RefSeq" id="WP_141721573.1">
    <property type="nucleotide sequence ID" value="NZ_JAVRES010000002.1"/>
</dbReference>
<protein>
    <submittedName>
        <fullName evidence="3">Uncharacterized protein</fullName>
    </submittedName>
</protein>
<dbReference type="Proteomes" id="UP001183535">
    <property type="component" value="Unassembled WGS sequence"/>
</dbReference>
<feature type="transmembrane region" description="Helical" evidence="2">
    <location>
        <begin position="91"/>
        <end position="110"/>
    </location>
</feature>
<keyword evidence="4" id="KW-1185">Reference proteome</keyword>
<feature type="compositionally biased region" description="Basic and acidic residues" evidence="1">
    <location>
        <begin position="520"/>
        <end position="546"/>
    </location>
</feature>
<feature type="compositionally biased region" description="Basic and acidic residues" evidence="1">
    <location>
        <begin position="664"/>
        <end position="677"/>
    </location>
</feature>
<keyword evidence="2" id="KW-0812">Transmembrane</keyword>
<evidence type="ECO:0000313" key="4">
    <source>
        <dbReference type="Proteomes" id="UP001183535"/>
    </source>
</evidence>
<proteinExistence type="predicted"/>
<name>A0ABD5EIJ3_9ACTN</name>
<keyword evidence="2" id="KW-1133">Transmembrane helix</keyword>
<feature type="transmembrane region" description="Helical" evidence="2">
    <location>
        <begin position="116"/>
        <end position="132"/>
    </location>
</feature>
<evidence type="ECO:0000313" key="3">
    <source>
        <dbReference type="EMBL" id="MDT0434425.1"/>
    </source>
</evidence>
<feature type="region of interest" description="Disordered" evidence="1">
    <location>
        <begin position="664"/>
        <end position="683"/>
    </location>
</feature>
<feature type="transmembrane region" description="Helical" evidence="2">
    <location>
        <begin position="27"/>
        <end position="55"/>
    </location>
</feature>
<keyword evidence="2" id="KW-0472">Membrane</keyword>
<feature type="region of interest" description="Disordered" evidence="1">
    <location>
        <begin position="209"/>
        <end position="252"/>
    </location>
</feature>
<feature type="region of interest" description="Disordered" evidence="1">
    <location>
        <begin position="1"/>
        <end position="24"/>
    </location>
</feature>
<accession>A0ABD5EIJ3</accession>
<reference evidence="4" key="1">
    <citation type="submission" date="2023-07" db="EMBL/GenBank/DDBJ databases">
        <title>30 novel species of actinomycetes from the DSMZ collection.</title>
        <authorList>
            <person name="Nouioui I."/>
        </authorList>
    </citation>
    <scope>NUCLEOTIDE SEQUENCE [LARGE SCALE GENOMIC DNA]</scope>
    <source>
        <strain evidence="4">DSM 41981</strain>
    </source>
</reference>